<reference evidence="3 4" key="1">
    <citation type="submission" date="2020-04" db="EMBL/GenBank/DDBJ databases">
        <title>Paraburkholderia sp. RP-4-7 isolated from soil.</title>
        <authorList>
            <person name="Dahal R.H."/>
        </authorList>
    </citation>
    <scope>NUCLEOTIDE SEQUENCE [LARGE SCALE GENOMIC DNA]</scope>
    <source>
        <strain evidence="3 4">RP-4-7</strain>
    </source>
</reference>
<dbReference type="PANTHER" id="PTHR42760:SF78">
    <property type="entry name" value="3-OXOACYL-[ACYL-CARRIER-PROTEIN] REDUCTASE [NADH]"/>
    <property type="match status" value="1"/>
</dbReference>
<evidence type="ECO:0000259" key="2">
    <source>
        <dbReference type="SMART" id="SM00822"/>
    </source>
</evidence>
<gene>
    <name evidence="3" type="ORF">HHL24_27290</name>
</gene>
<dbReference type="Pfam" id="PF13561">
    <property type="entry name" value="adh_short_C2"/>
    <property type="match status" value="1"/>
</dbReference>
<proteinExistence type="inferred from homology"/>
<dbReference type="RefSeq" id="WP_169488464.1">
    <property type="nucleotide sequence ID" value="NZ_JABBGJ010000032.1"/>
</dbReference>
<comment type="similarity">
    <text evidence="1">Belongs to the short-chain dehydrogenases/reductases (SDR) family.</text>
</comment>
<dbReference type="Gene3D" id="3.40.50.720">
    <property type="entry name" value="NAD(P)-binding Rossmann-like Domain"/>
    <property type="match status" value="2"/>
</dbReference>
<dbReference type="InterPro" id="IPR002347">
    <property type="entry name" value="SDR_fam"/>
</dbReference>
<dbReference type="PRINTS" id="PR00080">
    <property type="entry name" value="SDRFAMILY"/>
</dbReference>
<dbReference type="Proteomes" id="UP000544134">
    <property type="component" value="Unassembled WGS sequence"/>
</dbReference>
<protein>
    <submittedName>
        <fullName evidence="3">3-oxoacyl-ACP reductase</fullName>
    </submittedName>
</protein>
<dbReference type="SUPFAM" id="SSF51735">
    <property type="entry name" value="NAD(P)-binding Rossmann-fold domains"/>
    <property type="match status" value="1"/>
</dbReference>
<dbReference type="PRINTS" id="PR00081">
    <property type="entry name" value="GDHRDH"/>
</dbReference>
<dbReference type="SMART" id="SM00822">
    <property type="entry name" value="PKS_KR"/>
    <property type="match status" value="1"/>
</dbReference>
<keyword evidence="4" id="KW-1185">Reference proteome</keyword>
<dbReference type="InterPro" id="IPR057326">
    <property type="entry name" value="KR_dom"/>
</dbReference>
<dbReference type="GO" id="GO:0016616">
    <property type="term" value="F:oxidoreductase activity, acting on the CH-OH group of donors, NAD or NADP as acceptor"/>
    <property type="evidence" value="ECO:0007669"/>
    <property type="project" value="TreeGrafter"/>
</dbReference>
<sequence length="470" mass="49249">MNDSYLNFVNSPFGARLARSLGLPKPEVLRRYRADQPEFDGLIAIGAGREPHLLDALANLVTSIGVTSVAHESAGLWVPLANRHGLMTGRFEPAESGSHGKLTALLFDASGIEDSSQLEPLHGFFHDTLRSLGKCGRIIVLGRPPEACATPRQWTAQRALEGLTRSLGKEARRGITANLVYVEQGAENGIEATLRFFLSPRSAYVSGQVVRIGVRDGADALPAFDWNQALAGRRAVVTGAARGIGASIASVLAAQGAHVIGIDIPSARDALDSTMRQLNGTALAFDIAAPEAPAQIAAALDEQGVDIVVHNAGITKDKTIAKMTDAAWQSVIDINLSAQERIDDALLAAGILRDGGRIVAVSSISGIAGNLGQTNYATSKAGVIGRVQSMAPHLRARGITINAVAPGFIETQMTAKIPLTIREAGRRMNSMSQGGQPVDVAQTIAWLAHPGSAGVSGQIVRVCGQSLIGA</sequence>
<evidence type="ECO:0000313" key="4">
    <source>
        <dbReference type="Proteomes" id="UP000544134"/>
    </source>
</evidence>
<feature type="domain" description="Ketoreductase" evidence="2">
    <location>
        <begin position="233"/>
        <end position="412"/>
    </location>
</feature>
<organism evidence="3 4">
    <name type="scientific">Paraburkholderia polaris</name>
    <dbReference type="NCBI Taxonomy" id="2728848"/>
    <lineage>
        <taxon>Bacteria</taxon>
        <taxon>Pseudomonadati</taxon>
        <taxon>Pseudomonadota</taxon>
        <taxon>Betaproteobacteria</taxon>
        <taxon>Burkholderiales</taxon>
        <taxon>Burkholderiaceae</taxon>
        <taxon>Paraburkholderia</taxon>
    </lineage>
</organism>
<dbReference type="AlphaFoldDB" id="A0A848IK15"/>
<dbReference type="NCBIfam" id="NF006110">
    <property type="entry name" value="PRK08261.1"/>
    <property type="match status" value="1"/>
</dbReference>
<dbReference type="FunFam" id="3.40.50.720:FF:000338">
    <property type="entry name" value="3-oxoacyl-ACP reductase FabG"/>
    <property type="match status" value="1"/>
</dbReference>
<dbReference type="PANTHER" id="PTHR42760">
    <property type="entry name" value="SHORT-CHAIN DEHYDROGENASES/REDUCTASES FAMILY MEMBER"/>
    <property type="match status" value="1"/>
</dbReference>
<comment type="caution">
    <text evidence="3">The sequence shown here is derived from an EMBL/GenBank/DDBJ whole genome shotgun (WGS) entry which is preliminary data.</text>
</comment>
<evidence type="ECO:0000313" key="3">
    <source>
        <dbReference type="EMBL" id="NMM01630.1"/>
    </source>
</evidence>
<accession>A0A848IK15</accession>
<dbReference type="InterPro" id="IPR036291">
    <property type="entry name" value="NAD(P)-bd_dom_sf"/>
</dbReference>
<name>A0A848IK15_9BURK</name>
<dbReference type="EMBL" id="JABBGJ010000032">
    <property type="protein sequence ID" value="NMM01630.1"/>
    <property type="molecule type" value="Genomic_DNA"/>
</dbReference>
<evidence type="ECO:0000256" key="1">
    <source>
        <dbReference type="ARBA" id="ARBA00006484"/>
    </source>
</evidence>